<feature type="compositionally biased region" description="Low complexity" evidence="1">
    <location>
        <begin position="33"/>
        <end position="54"/>
    </location>
</feature>
<dbReference type="EMBL" id="WHVB01000073">
    <property type="protein sequence ID" value="KAF8463369.1"/>
    <property type="molecule type" value="Genomic_DNA"/>
</dbReference>
<evidence type="ECO:0000256" key="1">
    <source>
        <dbReference type="SAM" id="MobiDB-lite"/>
    </source>
</evidence>
<accession>A0A9P5JV27</accession>
<feature type="region of interest" description="Disordered" evidence="1">
    <location>
        <begin position="635"/>
        <end position="657"/>
    </location>
</feature>
<feature type="compositionally biased region" description="Low complexity" evidence="1">
    <location>
        <begin position="635"/>
        <end position="652"/>
    </location>
</feature>
<dbReference type="Proteomes" id="UP000759537">
    <property type="component" value="Unassembled WGS sequence"/>
</dbReference>
<name>A0A9P5JV27_9AGAM</name>
<feature type="compositionally biased region" description="Polar residues" evidence="1">
    <location>
        <begin position="19"/>
        <end position="29"/>
    </location>
</feature>
<evidence type="ECO:0000313" key="3">
    <source>
        <dbReference type="Proteomes" id="UP000759537"/>
    </source>
</evidence>
<keyword evidence="3" id="KW-1185">Reference proteome</keyword>
<organism evidence="2 3">
    <name type="scientific">Russula ochroleuca</name>
    <dbReference type="NCBI Taxonomy" id="152965"/>
    <lineage>
        <taxon>Eukaryota</taxon>
        <taxon>Fungi</taxon>
        <taxon>Dikarya</taxon>
        <taxon>Basidiomycota</taxon>
        <taxon>Agaricomycotina</taxon>
        <taxon>Agaricomycetes</taxon>
        <taxon>Russulales</taxon>
        <taxon>Russulaceae</taxon>
        <taxon>Russula</taxon>
    </lineage>
</organism>
<protein>
    <submittedName>
        <fullName evidence="2">Uncharacterized protein</fullName>
    </submittedName>
</protein>
<evidence type="ECO:0000313" key="2">
    <source>
        <dbReference type="EMBL" id="KAF8463369.1"/>
    </source>
</evidence>
<feature type="region of interest" description="Disordered" evidence="1">
    <location>
        <begin position="1"/>
        <end position="54"/>
    </location>
</feature>
<comment type="caution">
    <text evidence="2">The sequence shown here is derived from an EMBL/GenBank/DDBJ whole genome shotgun (WGS) entry which is preliminary data.</text>
</comment>
<proteinExistence type="predicted"/>
<sequence length="704" mass="78628">MAGTAHTAASPCKKDRTAQIHSLSRQSPDSVRWSSSLTSFAPSSSSPSSTSSLWSTTSSSYTAFRRIGVLHPLLAKERATAVEQAVMAEVCDYFPDESPHHFEFDGDSRPLEGLGLQFPEIKIEPTSPLPLSALFPNPLDTLVNAAVILEQSDLASPISAPSVLSFEEVSPLASPINYDRVAPDLELVGVHVPPSSPTPPSPRPLSPLPLVEEARVHNQENIPPKFRFPEPCDARHLVHPHQYLAVTTSRCSKYRPLCKVSINNLLTVPTVAYLAEATFAFPSVTPFRVHIPHHIHVKPTSPQLAAQLAANLPSACGRAVRFPPSPAIPLGFIKYTFAAAIKALFREAPNIIRELFVGSLIILDIHDFLDRRQGYHCEDVIRAAPFLLAHTLTPRIPADPLDHIVITPKEARRLRAQELFETFQTRQLALFFPPENLVNLEVDQLVDCWSKWKKITTSLCNHLPFGQYLDEYKVELFIDNKLPRLPGACQEQLLYWHLAAATSSFNEPISHLNITKDESCFWLNHVALCQTLIRQQILHGGNLDVPEHLFVFVDRKEYTYQWDQEIWETTLDNHDSTLVDPLEYHRAPLGTTNQQFNSAIQIAADTAREFLRQRPTPFAPILGTPVIPTEYLREASLPPSSESSDSTAWTPSDKYPIAPNHNPNRRCFCQKEVCDCGYRPVTPPTPPSVTLWAPGYDYLPSVSR</sequence>
<dbReference type="AlphaFoldDB" id="A0A9P5JV27"/>
<reference evidence="2" key="2">
    <citation type="journal article" date="2020" name="Nat. Commun.">
        <title>Large-scale genome sequencing of mycorrhizal fungi provides insights into the early evolution of symbiotic traits.</title>
        <authorList>
            <person name="Miyauchi S."/>
            <person name="Kiss E."/>
            <person name="Kuo A."/>
            <person name="Drula E."/>
            <person name="Kohler A."/>
            <person name="Sanchez-Garcia M."/>
            <person name="Morin E."/>
            <person name="Andreopoulos B."/>
            <person name="Barry K.W."/>
            <person name="Bonito G."/>
            <person name="Buee M."/>
            <person name="Carver A."/>
            <person name="Chen C."/>
            <person name="Cichocki N."/>
            <person name="Clum A."/>
            <person name="Culley D."/>
            <person name="Crous P.W."/>
            <person name="Fauchery L."/>
            <person name="Girlanda M."/>
            <person name="Hayes R.D."/>
            <person name="Keri Z."/>
            <person name="LaButti K."/>
            <person name="Lipzen A."/>
            <person name="Lombard V."/>
            <person name="Magnuson J."/>
            <person name="Maillard F."/>
            <person name="Murat C."/>
            <person name="Nolan M."/>
            <person name="Ohm R.A."/>
            <person name="Pangilinan J."/>
            <person name="Pereira M.F."/>
            <person name="Perotto S."/>
            <person name="Peter M."/>
            <person name="Pfister S."/>
            <person name="Riley R."/>
            <person name="Sitrit Y."/>
            <person name="Stielow J.B."/>
            <person name="Szollosi G."/>
            <person name="Zifcakova L."/>
            <person name="Stursova M."/>
            <person name="Spatafora J.W."/>
            <person name="Tedersoo L."/>
            <person name="Vaario L.M."/>
            <person name="Yamada A."/>
            <person name="Yan M."/>
            <person name="Wang P."/>
            <person name="Xu J."/>
            <person name="Bruns T."/>
            <person name="Baldrian P."/>
            <person name="Vilgalys R."/>
            <person name="Dunand C."/>
            <person name="Henrissat B."/>
            <person name="Grigoriev I.V."/>
            <person name="Hibbett D."/>
            <person name="Nagy L.G."/>
            <person name="Martin F.M."/>
        </authorList>
    </citation>
    <scope>NUCLEOTIDE SEQUENCE</scope>
    <source>
        <strain evidence="2">Prilba</strain>
    </source>
</reference>
<reference evidence="2" key="1">
    <citation type="submission" date="2019-10" db="EMBL/GenBank/DDBJ databases">
        <authorList>
            <consortium name="DOE Joint Genome Institute"/>
            <person name="Kuo A."/>
            <person name="Miyauchi S."/>
            <person name="Kiss E."/>
            <person name="Drula E."/>
            <person name="Kohler A."/>
            <person name="Sanchez-Garcia M."/>
            <person name="Andreopoulos B."/>
            <person name="Barry K.W."/>
            <person name="Bonito G."/>
            <person name="Buee M."/>
            <person name="Carver A."/>
            <person name="Chen C."/>
            <person name="Cichocki N."/>
            <person name="Clum A."/>
            <person name="Culley D."/>
            <person name="Crous P.W."/>
            <person name="Fauchery L."/>
            <person name="Girlanda M."/>
            <person name="Hayes R."/>
            <person name="Keri Z."/>
            <person name="LaButti K."/>
            <person name="Lipzen A."/>
            <person name="Lombard V."/>
            <person name="Magnuson J."/>
            <person name="Maillard F."/>
            <person name="Morin E."/>
            <person name="Murat C."/>
            <person name="Nolan M."/>
            <person name="Ohm R."/>
            <person name="Pangilinan J."/>
            <person name="Pereira M."/>
            <person name="Perotto S."/>
            <person name="Peter M."/>
            <person name="Riley R."/>
            <person name="Sitrit Y."/>
            <person name="Stielow B."/>
            <person name="Szollosi G."/>
            <person name="Zifcakova L."/>
            <person name="Stursova M."/>
            <person name="Spatafora J.W."/>
            <person name="Tedersoo L."/>
            <person name="Vaario L.-M."/>
            <person name="Yamada A."/>
            <person name="Yan M."/>
            <person name="Wang P."/>
            <person name="Xu J."/>
            <person name="Bruns T."/>
            <person name="Baldrian P."/>
            <person name="Vilgalys R."/>
            <person name="Henrissat B."/>
            <person name="Grigoriev I.V."/>
            <person name="Hibbett D."/>
            <person name="Nagy L.G."/>
            <person name="Martin F.M."/>
        </authorList>
    </citation>
    <scope>NUCLEOTIDE SEQUENCE</scope>
    <source>
        <strain evidence="2">Prilba</strain>
    </source>
</reference>
<gene>
    <name evidence="2" type="ORF">DFH94DRAFT_829633</name>
</gene>